<keyword evidence="2" id="KW-1185">Reference proteome</keyword>
<reference evidence="1" key="1">
    <citation type="submission" date="2018-11" db="EMBL/GenBank/DDBJ databases">
        <authorList>
            <consortium name="Pathogen Informatics"/>
        </authorList>
    </citation>
    <scope>NUCLEOTIDE SEQUENCE</scope>
</reference>
<protein>
    <submittedName>
        <fullName evidence="1">Uncharacterized protein</fullName>
    </submittedName>
</protein>
<accession>A0A448WSX2</accession>
<evidence type="ECO:0000313" key="2">
    <source>
        <dbReference type="Proteomes" id="UP000784294"/>
    </source>
</evidence>
<name>A0A448WSX2_9PLAT</name>
<evidence type="ECO:0000313" key="1">
    <source>
        <dbReference type="EMBL" id="VEL19371.1"/>
    </source>
</evidence>
<organism evidence="1 2">
    <name type="scientific">Protopolystoma xenopodis</name>
    <dbReference type="NCBI Taxonomy" id="117903"/>
    <lineage>
        <taxon>Eukaryota</taxon>
        <taxon>Metazoa</taxon>
        <taxon>Spiralia</taxon>
        <taxon>Lophotrochozoa</taxon>
        <taxon>Platyhelminthes</taxon>
        <taxon>Monogenea</taxon>
        <taxon>Polyopisthocotylea</taxon>
        <taxon>Polystomatidea</taxon>
        <taxon>Polystomatidae</taxon>
        <taxon>Protopolystoma</taxon>
    </lineage>
</organism>
<comment type="caution">
    <text evidence="1">The sequence shown here is derived from an EMBL/GenBank/DDBJ whole genome shotgun (WGS) entry which is preliminary data.</text>
</comment>
<dbReference type="Proteomes" id="UP000784294">
    <property type="component" value="Unassembled WGS sequence"/>
</dbReference>
<gene>
    <name evidence="1" type="ORF">PXEA_LOCUS12811</name>
</gene>
<proteinExistence type="predicted"/>
<sequence length="215" mass="24093">MTRFCGYFGQFNRQNGAANPFGPARWRWVHYERNLCAEEKNEKKKKKRFCNCIFSGSPRVSVYTVKPTVWSSSLSQLVSVINHGQAHIAHYSRAGSTSDPQKDHINPRQIGLRVLLASQVSSGAERLHLWGTGGGFCSDDGICGQATSVNTKVMALVTEKRGEKEKRWSFACGLCAIRCRNRRHRQSTAGYIHNNLRINANNNLLQSPQLGKSKV</sequence>
<dbReference type="AlphaFoldDB" id="A0A448WSX2"/>
<dbReference type="EMBL" id="CAAALY010041330">
    <property type="protein sequence ID" value="VEL19371.1"/>
    <property type="molecule type" value="Genomic_DNA"/>
</dbReference>